<organism evidence="1 2">
    <name type="scientific">Solanum commersonii</name>
    <name type="common">Commerson's wild potato</name>
    <name type="synonym">Commerson's nightshade</name>
    <dbReference type="NCBI Taxonomy" id="4109"/>
    <lineage>
        <taxon>Eukaryota</taxon>
        <taxon>Viridiplantae</taxon>
        <taxon>Streptophyta</taxon>
        <taxon>Embryophyta</taxon>
        <taxon>Tracheophyta</taxon>
        <taxon>Spermatophyta</taxon>
        <taxon>Magnoliopsida</taxon>
        <taxon>eudicotyledons</taxon>
        <taxon>Gunneridae</taxon>
        <taxon>Pentapetalae</taxon>
        <taxon>asterids</taxon>
        <taxon>lamiids</taxon>
        <taxon>Solanales</taxon>
        <taxon>Solanaceae</taxon>
        <taxon>Solanoideae</taxon>
        <taxon>Solaneae</taxon>
        <taxon>Solanum</taxon>
    </lineage>
</organism>
<keyword evidence="2" id="KW-1185">Reference proteome</keyword>
<sequence>MYLSRQHAQARPSYYLYLPACLIKLRGQYETYVLNAHPNYLTWCLVQCLLDLKRGRWHLLETKSMRWWGWGSVGPMEMMTSTRSK</sequence>
<proteinExistence type="predicted"/>
<name>A0A9J5WBW3_SOLCO</name>
<dbReference type="Proteomes" id="UP000824120">
    <property type="component" value="Chromosome 12"/>
</dbReference>
<evidence type="ECO:0000313" key="1">
    <source>
        <dbReference type="EMBL" id="KAG5573074.1"/>
    </source>
</evidence>
<dbReference type="AlphaFoldDB" id="A0A9J5WBW3"/>
<reference evidence="1 2" key="1">
    <citation type="submission" date="2020-09" db="EMBL/GenBank/DDBJ databases">
        <title>De no assembly of potato wild relative species, Solanum commersonii.</title>
        <authorList>
            <person name="Cho K."/>
        </authorList>
    </citation>
    <scope>NUCLEOTIDE SEQUENCE [LARGE SCALE GENOMIC DNA]</scope>
    <source>
        <strain evidence="1">LZ3.2</strain>
        <tissue evidence="1">Leaf</tissue>
    </source>
</reference>
<gene>
    <name evidence="1" type="ORF">H5410_062840</name>
</gene>
<comment type="caution">
    <text evidence="1">The sequence shown here is derived from an EMBL/GenBank/DDBJ whole genome shotgun (WGS) entry which is preliminary data.</text>
</comment>
<dbReference type="EMBL" id="JACXVP010000012">
    <property type="protein sequence ID" value="KAG5573074.1"/>
    <property type="molecule type" value="Genomic_DNA"/>
</dbReference>
<evidence type="ECO:0000313" key="2">
    <source>
        <dbReference type="Proteomes" id="UP000824120"/>
    </source>
</evidence>
<protein>
    <submittedName>
        <fullName evidence="1">Uncharacterized protein</fullName>
    </submittedName>
</protein>
<accession>A0A9J5WBW3</accession>